<dbReference type="AlphaFoldDB" id="A0A137NSH8"/>
<organism evidence="1 2">
    <name type="scientific">Conidiobolus coronatus (strain ATCC 28846 / CBS 209.66 / NRRL 28638)</name>
    <name type="common">Delacroixia coronata</name>
    <dbReference type="NCBI Taxonomy" id="796925"/>
    <lineage>
        <taxon>Eukaryota</taxon>
        <taxon>Fungi</taxon>
        <taxon>Fungi incertae sedis</taxon>
        <taxon>Zoopagomycota</taxon>
        <taxon>Entomophthoromycotina</taxon>
        <taxon>Entomophthoromycetes</taxon>
        <taxon>Entomophthorales</taxon>
        <taxon>Ancylistaceae</taxon>
        <taxon>Conidiobolus</taxon>
    </lineage>
</organism>
<evidence type="ECO:0008006" key="3">
    <source>
        <dbReference type="Google" id="ProtNLM"/>
    </source>
</evidence>
<reference evidence="1 2" key="1">
    <citation type="journal article" date="2015" name="Genome Biol. Evol.">
        <title>Phylogenomic analyses indicate that early fungi evolved digesting cell walls of algal ancestors of land plants.</title>
        <authorList>
            <person name="Chang Y."/>
            <person name="Wang S."/>
            <person name="Sekimoto S."/>
            <person name="Aerts A.L."/>
            <person name="Choi C."/>
            <person name="Clum A."/>
            <person name="LaButti K.M."/>
            <person name="Lindquist E.A."/>
            <person name="Yee Ngan C."/>
            <person name="Ohm R.A."/>
            <person name="Salamov A.A."/>
            <person name="Grigoriev I.V."/>
            <person name="Spatafora J.W."/>
            <person name="Berbee M.L."/>
        </authorList>
    </citation>
    <scope>NUCLEOTIDE SEQUENCE [LARGE SCALE GENOMIC DNA]</scope>
    <source>
        <strain evidence="1 2">NRRL 28638</strain>
    </source>
</reference>
<sequence length="314" mass="36477">MKNNKNNINWSQVLSFQELTRFLDGNRLVELSLSNHHLRDKLSPLIFRSICLNSFSLEKYFINANGNEIYNQAYNEYMRYITCSIACKCGKSKSKHLEHDHLLKTLDSSLTRIKKYVKSFKLQQLRSFGCFAFSLLYNFNNLENLEIQSSSIYYSDIINLENLEKLKTLVLDLALIYDYNQYIEPSMINMPKNLEYISTVSCSEFKNRMSHCICDCLIISANNSNHPIEMLFPVPIPSLKRLKYSNNKAYKDCLQTYLKLNPQLVGLELESGYITDGEAEYIATKCPNISELSIKDYLGSYEKNQFQPTIILKN</sequence>
<evidence type="ECO:0000313" key="2">
    <source>
        <dbReference type="Proteomes" id="UP000070444"/>
    </source>
</evidence>
<dbReference type="SUPFAM" id="SSF52047">
    <property type="entry name" value="RNI-like"/>
    <property type="match status" value="1"/>
</dbReference>
<evidence type="ECO:0000313" key="1">
    <source>
        <dbReference type="EMBL" id="KXN65733.1"/>
    </source>
</evidence>
<protein>
    <recommendedName>
        <fullName evidence="3">F-box domain-containing protein</fullName>
    </recommendedName>
</protein>
<dbReference type="Proteomes" id="UP000070444">
    <property type="component" value="Unassembled WGS sequence"/>
</dbReference>
<name>A0A137NSH8_CONC2</name>
<accession>A0A137NSH8</accession>
<keyword evidence="2" id="KW-1185">Reference proteome</keyword>
<dbReference type="InterPro" id="IPR032675">
    <property type="entry name" value="LRR_dom_sf"/>
</dbReference>
<dbReference type="Gene3D" id="3.80.10.10">
    <property type="entry name" value="Ribonuclease Inhibitor"/>
    <property type="match status" value="1"/>
</dbReference>
<dbReference type="EMBL" id="KQ964824">
    <property type="protein sequence ID" value="KXN65733.1"/>
    <property type="molecule type" value="Genomic_DNA"/>
</dbReference>
<gene>
    <name evidence="1" type="ORF">CONCODRAFT_169127</name>
</gene>
<proteinExistence type="predicted"/>